<name>S8D5Q8_9LAMI</name>
<proteinExistence type="predicted"/>
<dbReference type="Proteomes" id="UP000015453">
    <property type="component" value="Unassembled WGS sequence"/>
</dbReference>
<organism evidence="3 4">
    <name type="scientific">Genlisea aurea</name>
    <dbReference type="NCBI Taxonomy" id="192259"/>
    <lineage>
        <taxon>Eukaryota</taxon>
        <taxon>Viridiplantae</taxon>
        <taxon>Streptophyta</taxon>
        <taxon>Embryophyta</taxon>
        <taxon>Tracheophyta</taxon>
        <taxon>Spermatophyta</taxon>
        <taxon>Magnoliopsida</taxon>
        <taxon>eudicotyledons</taxon>
        <taxon>Gunneridae</taxon>
        <taxon>Pentapetalae</taxon>
        <taxon>asterids</taxon>
        <taxon>lamiids</taxon>
        <taxon>Lamiales</taxon>
        <taxon>Lentibulariaceae</taxon>
        <taxon>Genlisea</taxon>
    </lineage>
</organism>
<reference evidence="3 4" key="1">
    <citation type="journal article" date="2013" name="BMC Genomics">
        <title>The miniature genome of a carnivorous plant Genlisea aurea contains a low number of genes and short non-coding sequences.</title>
        <authorList>
            <person name="Leushkin E.V."/>
            <person name="Sutormin R.A."/>
            <person name="Nabieva E.R."/>
            <person name="Penin A.A."/>
            <person name="Kondrashov A.S."/>
            <person name="Logacheva M.D."/>
        </authorList>
    </citation>
    <scope>NUCLEOTIDE SEQUENCE [LARGE SCALE GENOMIC DNA]</scope>
</reference>
<dbReference type="AlphaFoldDB" id="S8D5Q8"/>
<evidence type="ECO:0000256" key="2">
    <source>
        <dbReference type="SAM" id="Phobius"/>
    </source>
</evidence>
<accession>S8D5Q8</accession>
<comment type="caution">
    <text evidence="3">The sequence shown here is derived from an EMBL/GenBank/DDBJ whole genome shotgun (WGS) entry which is preliminary data.</text>
</comment>
<dbReference type="EMBL" id="AUSU01000704">
    <property type="protein sequence ID" value="EPS72756.1"/>
    <property type="molecule type" value="Genomic_DNA"/>
</dbReference>
<evidence type="ECO:0000313" key="3">
    <source>
        <dbReference type="EMBL" id="EPS72756.1"/>
    </source>
</evidence>
<evidence type="ECO:0000256" key="1">
    <source>
        <dbReference type="SAM" id="MobiDB-lite"/>
    </source>
</evidence>
<feature type="transmembrane region" description="Helical" evidence="2">
    <location>
        <begin position="6"/>
        <end position="29"/>
    </location>
</feature>
<protein>
    <submittedName>
        <fullName evidence="3">Uncharacterized protein</fullName>
    </submittedName>
</protein>
<feature type="region of interest" description="Disordered" evidence="1">
    <location>
        <begin position="34"/>
        <end position="98"/>
    </location>
</feature>
<evidence type="ECO:0000313" key="4">
    <source>
        <dbReference type="Proteomes" id="UP000015453"/>
    </source>
</evidence>
<keyword evidence="2" id="KW-0472">Membrane</keyword>
<feature type="non-terminal residue" evidence="3">
    <location>
        <position position="1"/>
    </location>
</feature>
<sequence>SSGSFGQVLIVLAVIAVVSGGACVVGRIFSRRFGGGASKAEKPRKKGGSGEQQQQNGGELGAREWQKPNFSMRDGGDIEFGFEKAKKKPPCKNGGPGG</sequence>
<keyword evidence="2" id="KW-1133">Transmembrane helix</keyword>
<dbReference type="PANTHER" id="PTHR33429:SF7">
    <property type="entry name" value="OS02G0708000 PROTEIN"/>
    <property type="match status" value="1"/>
</dbReference>
<feature type="non-terminal residue" evidence="3">
    <location>
        <position position="98"/>
    </location>
</feature>
<gene>
    <name evidence="3" type="ORF">M569_02001</name>
</gene>
<keyword evidence="2" id="KW-0812">Transmembrane</keyword>
<keyword evidence="4" id="KW-1185">Reference proteome</keyword>
<dbReference type="PANTHER" id="PTHR33429">
    <property type="entry name" value="OS02G0708000 PROTEIN-RELATED"/>
    <property type="match status" value="1"/>
</dbReference>